<dbReference type="Pfam" id="PF04166">
    <property type="entry name" value="PdxA"/>
    <property type="match status" value="1"/>
</dbReference>
<keyword evidence="2 4" id="KW-0560">Oxidoreductase</keyword>
<dbReference type="GO" id="GO:0046872">
    <property type="term" value="F:metal ion binding"/>
    <property type="evidence" value="ECO:0007669"/>
    <property type="project" value="UniProtKB-KW"/>
</dbReference>
<dbReference type="OrthoDB" id="9801783at2"/>
<dbReference type="RefSeq" id="WP_102722571.1">
    <property type="nucleotide sequence ID" value="NZ_CACRSS010000016.1"/>
</dbReference>
<dbReference type="EMBL" id="CACRSS010000016">
    <property type="protein sequence ID" value="VYT08672.1"/>
    <property type="molecule type" value="Genomic_DNA"/>
</dbReference>
<gene>
    <name evidence="4" type="primary">pdxA2</name>
    <name evidence="4" type="ORF">AMLFYP55_00565</name>
</gene>
<keyword evidence="1" id="KW-0479">Metal-binding</keyword>
<reference evidence="4" key="1">
    <citation type="submission" date="2019-11" db="EMBL/GenBank/DDBJ databases">
        <authorList>
            <person name="Feng L."/>
        </authorList>
    </citation>
    <scope>NUCLEOTIDE SEQUENCE</scope>
    <source>
        <strain evidence="4">AMuciniphilaLFYP55</strain>
    </source>
</reference>
<evidence type="ECO:0000256" key="2">
    <source>
        <dbReference type="ARBA" id="ARBA00023002"/>
    </source>
</evidence>
<accession>A0A6N2TVG6</accession>
<dbReference type="Gene3D" id="3.40.718.10">
    <property type="entry name" value="Isopropylmalate Dehydrogenase"/>
    <property type="match status" value="1"/>
</dbReference>
<dbReference type="GO" id="GO:0050570">
    <property type="term" value="F:4-hydroxythreonine-4-phosphate dehydrogenase activity"/>
    <property type="evidence" value="ECO:0007669"/>
    <property type="project" value="UniProtKB-EC"/>
</dbReference>
<organism evidence="4">
    <name type="scientific">Akkermansia muciniphila</name>
    <dbReference type="NCBI Taxonomy" id="239935"/>
    <lineage>
        <taxon>Bacteria</taxon>
        <taxon>Pseudomonadati</taxon>
        <taxon>Verrucomicrobiota</taxon>
        <taxon>Verrucomicrobiia</taxon>
        <taxon>Verrucomicrobiales</taxon>
        <taxon>Akkermansiaceae</taxon>
        <taxon>Akkermansia</taxon>
    </lineage>
</organism>
<dbReference type="PANTHER" id="PTHR30004:SF6">
    <property type="entry name" value="D-THREONATE 4-PHOSPHATE DEHYDROGENASE"/>
    <property type="match status" value="1"/>
</dbReference>
<dbReference type="GO" id="GO:0051287">
    <property type="term" value="F:NAD binding"/>
    <property type="evidence" value="ECO:0007669"/>
    <property type="project" value="InterPro"/>
</dbReference>
<dbReference type="PANTHER" id="PTHR30004">
    <property type="entry name" value="4-HYDROXYTHREONINE-4-PHOSPHATE DEHYDROGENASE"/>
    <property type="match status" value="1"/>
</dbReference>
<evidence type="ECO:0000256" key="1">
    <source>
        <dbReference type="ARBA" id="ARBA00022723"/>
    </source>
</evidence>
<sequence length="289" mass="30882">MKPVIGYTLGDQSGIGPEVISAALASGELPEGAEYRLIGKRVQVPLGRPNAESAKHAFDHLEQAAHALREGTVDAVVTAPVCKETLHEAGFRWPGQTEFFAERLDTGNYAMCLTGKRLTVGLATIHTSLQSVPSLLNTEELVRIGTLLKNFCLRKGILRPRIALAALNPHAGEHGAFGDEDGTIIAPAVERLGVIHPDAEFDGPSVPDCVYRDAVEGNYDAVLAPYHDQGLIPLKLVDFHTAVNVTLGLPRPRLSPDHGTAFNLAGAGKANPSSTIHAFQLAVRMAQTR</sequence>
<dbReference type="AlphaFoldDB" id="A0A6N2TVG6"/>
<protein>
    <submittedName>
        <fullName evidence="4">4-hydroxythreonine-4-phosphate dehydrogenase 2</fullName>
        <ecNumber evidence="4">1.1.1.262</ecNumber>
    </submittedName>
</protein>
<dbReference type="SUPFAM" id="SSF53659">
    <property type="entry name" value="Isocitrate/Isopropylmalate dehydrogenase-like"/>
    <property type="match status" value="1"/>
</dbReference>
<name>A0A6N2TVG6_9BACT</name>
<evidence type="ECO:0000256" key="3">
    <source>
        <dbReference type="ARBA" id="ARBA00023027"/>
    </source>
</evidence>
<keyword evidence="3" id="KW-0520">NAD</keyword>
<dbReference type="InterPro" id="IPR005255">
    <property type="entry name" value="PdxA_fam"/>
</dbReference>
<proteinExistence type="predicted"/>
<evidence type="ECO:0000313" key="4">
    <source>
        <dbReference type="EMBL" id="VYT08672.1"/>
    </source>
</evidence>
<dbReference type="EC" id="1.1.1.262" evidence="4"/>